<evidence type="ECO:0000313" key="4">
    <source>
        <dbReference type="EMBL" id="EBO5928041.1"/>
    </source>
</evidence>
<sequence length="65" mass="7270">MGVLCRQLVERVAELRDKNGKIIRCPFARILHGRGSCRSAERQKIASVPAKKSEQEIPVFYSDAG</sequence>
<evidence type="ECO:0000313" key="3">
    <source>
        <dbReference type="EMBL" id="EBN1136710.1"/>
    </source>
</evidence>
<dbReference type="EMBL" id="AAGBRN010000034">
    <property type="protein sequence ID" value="EBM1482740.1"/>
    <property type="molecule type" value="Genomic_DNA"/>
</dbReference>
<comment type="caution">
    <text evidence="1">The sequence shown here is derived from an EMBL/GenBank/DDBJ whole genome shotgun (WGS) entry which is preliminary data.</text>
</comment>
<dbReference type="EMBL" id="AAGIZV010000063">
    <property type="protein sequence ID" value="EBO5928041.1"/>
    <property type="molecule type" value="Genomic_DNA"/>
</dbReference>
<gene>
    <name evidence="3" type="ORF">CQS77_24275</name>
    <name evidence="2" type="ORF">DU529_24905</name>
    <name evidence="4" type="ORF">DUF39_23745</name>
    <name evidence="1" type="ORF">EKV50_23090</name>
</gene>
<organism evidence="1">
    <name type="scientific">Salmonella enterica</name>
    <name type="common">Salmonella choleraesuis</name>
    <dbReference type="NCBI Taxonomy" id="28901"/>
    <lineage>
        <taxon>Bacteria</taxon>
        <taxon>Pseudomonadati</taxon>
        <taxon>Pseudomonadota</taxon>
        <taxon>Gammaproteobacteria</taxon>
        <taxon>Enterobacterales</taxon>
        <taxon>Enterobacteriaceae</taxon>
        <taxon>Salmonella</taxon>
    </lineage>
</organism>
<dbReference type="EMBL" id="AACVHB010000055">
    <property type="protein sequence ID" value="EAM5512577.1"/>
    <property type="molecule type" value="Genomic_DNA"/>
</dbReference>
<proteinExistence type="predicted"/>
<evidence type="ECO:0000313" key="1">
    <source>
        <dbReference type="EMBL" id="EAM5512577.1"/>
    </source>
</evidence>
<name>A0A5T2QR84_SALER</name>
<dbReference type="EMBL" id="AAGETO010000026">
    <property type="protein sequence ID" value="EBN1136710.1"/>
    <property type="molecule type" value="Genomic_DNA"/>
</dbReference>
<evidence type="ECO:0000313" key="2">
    <source>
        <dbReference type="EMBL" id="EBM1482740.1"/>
    </source>
</evidence>
<accession>A0A5T2QR84</accession>
<protein>
    <submittedName>
        <fullName evidence="1">Uncharacterized protein</fullName>
    </submittedName>
</protein>
<dbReference type="AlphaFoldDB" id="A0A5T2QR84"/>
<reference evidence="1" key="1">
    <citation type="submission" date="2018-12" db="EMBL/GenBank/DDBJ databases">
        <authorList>
            <consortium name="PulseNet: The National Subtyping Network for Foodborne Disease Surveillance"/>
            <person name="Tarr C.L."/>
            <person name="Trees E."/>
            <person name="Katz L.S."/>
            <person name="Carleton-Romer H.A."/>
            <person name="Stroika S."/>
            <person name="Kucerova Z."/>
            <person name="Roache K.F."/>
            <person name="Sabol A.L."/>
            <person name="Besser J."/>
            <person name="Gerner-Smidt P."/>
        </authorList>
    </citation>
    <scope>NUCLEOTIDE SEQUENCE</scope>
    <source>
        <strain evidence="3">PNUSAS023646</strain>
        <strain evidence="4">PNUSAS045900</strain>
        <strain evidence="2">PNUSAS046373</strain>
        <strain evidence="1">PNUSAS064044</strain>
    </source>
</reference>